<dbReference type="PANTHER" id="PTHR43918:SF4">
    <property type="entry name" value="CARBOXYLIC ESTER HYDROLASE"/>
    <property type="match status" value="1"/>
</dbReference>
<dbReference type="InterPro" id="IPR050654">
    <property type="entry name" value="AChE-related_enzymes"/>
</dbReference>
<evidence type="ECO:0000256" key="2">
    <source>
        <dbReference type="ARBA" id="ARBA00022487"/>
    </source>
</evidence>
<keyword evidence="4" id="KW-0732">Signal</keyword>
<evidence type="ECO:0000256" key="4">
    <source>
        <dbReference type="RuleBase" id="RU361235"/>
    </source>
</evidence>
<accession>A0A818EFJ6</accession>
<evidence type="ECO:0000313" key="8">
    <source>
        <dbReference type="Proteomes" id="UP000663869"/>
    </source>
</evidence>
<dbReference type="InterPro" id="IPR029058">
    <property type="entry name" value="AB_hydrolase_fold"/>
</dbReference>
<dbReference type="EMBL" id="CAJOBQ010001289">
    <property type="protein sequence ID" value="CAF4474279.1"/>
    <property type="molecule type" value="Genomic_DNA"/>
</dbReference>
<feature type="chain" id="PRO_5035953479" description="Carboxylic ester hydrolase" evidence="4">
    <location>
        <begin position="19"/>
        <end position="577"/>
    </location>
</feature>
<evidence type="ECO:0000256" key="3">
    <source>
        <dbReference type="ARBA" id="ARBA00022801"/>
    </source>
</evidence>
<dbReference type="Proteomes" id="UP000663869">
    <property type="component" value="Unassembled WGS sequence"/>
</dbReference>
<feature type="signal peptide" evidence="4">
    <location>
        <begin position="1"/>
        <end position="18"/>
    </location>
</feature>
<evidence type="ECO:0000313" key="7">
    <source>
        <dbReference type="EMBL" id="CAF4474279.1"/>
    </source>
</evidence>
<dbReference type="Proteomes" id="UP000663862">
    <property type="component" value="Unassembled WGS sequence"/>
</dbReference>
<dbReference type="PROSITE" id="PS00122">
    <property type="entry name" value="CARBOXYLESTERASE_B_1"/>
    <property type="match status" value="1"/>
</dbReference>
<comment type="similarity">
    <text evidence="1 4">Belongs to the type-B carboxylesterase/lipase family.</text>
</comment>
<gene>
    <name evidence="6" type="ORF">FME351_LOCUS13890</name>
    <name evidence="7" type="ORF">TSG867_LOCUS18896</name>
</gene>
<keyword evidence="3 4" id="KW-0378">Hydrolase</keyword>
<evidence type="ECO:0000259" key="5">
    <source>
        <dbReference type="Pfam" id="PF00135"/>
    </source>
</evidence>
<protein>
    <recommendedName>
        <fullName evidence="4">Carboxylic ester hydrolase</fullName>
        <ecNumber evidence="4">3.1.1.-</ecNumber>
    </recommendedName>
</protein>
<dbReference type="AlphaFoldDB" id="A0A818EFJ6"/>
<organism evidence="6 8">
    <name type="scientific">Rotaria socialis</name>
    <dbReference type="NCBI Taxonomy" id="392032"/>
    <lineage>
        <taxon>Eukaryota</taxon>
        <taxon>Metazoa</taxon>
        <taxon>Spiralia</taxon>
        <taxon>Gnathifera</taxon>
        <taxon>Rotifera</taxon>
        <taxon>Eurotatoria</taxon>
        <taxon>Bdelloidea</taxon>
        <taxon>Philodinida</taxon>
        <taxon>Philodinidae</taxon>
        <taxon>Rotaria</taxon>
    </lineage>
</organism>
<dbReference type="InterPro" id="IPR002018">
    <property type="entry name" value="CarbesteraseB"/>
</dbReference>
<dbReference type="SUPFAM" id="SSF53474">
    <property type="entry name" value="alpha/beta-Hydrolases"/>
    <property type="match status" value="1"/>
</dbReference>
<dbReference type="Pfam" id="PF00135">
    <property type="entry name" value="COesterase"/>
    <property type="match status" value="1"/>
</dbReference>
<keyword evidence="2" id="KW-0719">Serine esterase</keyword>
<dbReference type="Gene3D" id="3.40.50.1820">
    <property type="entry name" value="alpha/beta hydrolase"/>
    <property type="match status" value="1"/>
</dbReference>
<dbReference type="InterPro" id="IPR019826">
    <property type="entry name" value="Carboxylesterase_B_AS"/>
</dbReference>
<feature type="domain" description="Carboxylesterase type B" evidence="5">
    <location>
        <begin position="21"/>
        <end position="453"/>
    </location>
</feature>
<sequence length="577" mass="65479">MKLLVLLLVFTCIVAVRCVTTHTPSGDIEGFTLNGVDVYLGVRYGQFSERWTPAKLPLPWTGIQNATSFGPICHQFGPFTSPFKFEESEQCLSLNVWVPSERNASLLPVSLWLHGGGYTAGDSNDYDARNLSDVSQSIIVTINYRLGIFGFFPLPAVESRNFGWSDQQLALQWVQENIASFGGDKTNVMLFGQSAGGGSTMAHLLIESSWPLYSSAILQSGAPFIYDKCEEREEINLKLLETSFPECESNITCFRQLNASLFYETLTINWITLWPCVGQRSQLEDQPLTLIRKGIFNRNVPIISGINSNEGQTSVLTFNQFNMNINSSQYRPFATEYRIPDNLTDLYDPTTTDKDYFTALTWLFGDYYIHCPTLFLFDYLSVWSSSIYAYFFVHATENWAFTPFHFNASHLTEIPYVFDNDFALTKFTLAEFNLSMKIIRYFNAFHLKEQPWSSYTVNQTVIVFNISNDDSMQSQSTFGERLIKQCPIILKYVDSDNCHAYTTREECIRLQHCHWISDRCDFSSTTLTSTTESTSLTPTSVSTSLAPTTVSTSSSLFQIHNSFLFFVISCALFLINK</sequence>
<comment type="caution">
    <text evidence="6">The sequence shown here is derived from an EMBL/GenBank/DDBJ whole genome shotgun (WGS) entry which is preliminary data.</text>
</comment>
<dbReference type="PANTHER" id="PTHR43918">
    <property type="entry name" value="ACETYLCHOLINESTERASE"/>
    <property type="match status" value="1"/>
</dbReference>
<name>A0A818EFJ6_9BILA</name>
<dbReference type="GO" id="GO:0052689">
    <property type="term" value="F:carboxylic ester hydrolase activity"/>
    <property type="evidence" value="ECO:0007669"/>
    <property type="project" value="UniProtKB-KW"/>
</dbReference>
<reference evidence="6" key="1">
    <citation type="submission" date="2021-02" db="EMBL/GenBank/DDBJ databases">
        <authorList>
            <person name="Nowell W R."/>
        </authorList>
    </citation>
    <scope>NUCLEOTIDE SEQUENCE</scope>
</reference>
<dbReference type="EMBL" id="CAJNYU010001708">
    <property type="protein sequence ID" value="CAF3458134.1"/>
    <property type="molecule type" value="Genomic_DNA"/>
</dbReference>
<evidence type="ECO:0000256" key="1">
    <source>
        <dbReference type="ARBA" id="ARBA00005964"/>
    </source>
</evidence>
<evidence type="ECO:0000313" key="6">
    <source>
        <dbReference type="EMBL" id="CAF3458134.1"/>
    </source>
</evidence>
<dbReference type="EC" id="3.1.1.-" evidence="4"/>
<proteinExistence type="inferred from homology"/>